<dbReference type="Proteomes" id="UP000198779">
    <property type="component" value="Unassembled WGS sequence"/>
</dbReference>
<feature type="chain" id="PRO_5011557525" description="Histidine phosphatase superfamily (Branch 2)" evidence="4">
    <location>
        <begin position="19"/>
        <end position="429"/>
    </location>
</feature>
<accession>A0A1G7XEP1</accession>
<organism evidence="5 6">
    <name type="scientific">Prevotella communis</name>
    <dbReference type="NCBI Taxonomy" id="2913614"/>
    <lineage>
        <taxon>Bacteria</taxon>
        <taxon>Pseudomonadati</taxon>
        <taxon>Bacteroidota</taxon>
        <taxon>Bacteroidia</taxon>
        <taxon>Bacteroidales</taxon>
        <taxon>Prevotellaceae</taxon>
        <taxon>Prevotella</taxon>
    </lineage>
</organism>
<dbReference type="PANTHER" id="PTHR20963:SF8">
    <property type="entry name" value="MULTIPLE INOSITOL POLYPHOSPHATE PHOSPHATASE 1"/>
    <property type="match status" value="1"/>
</dbReference>
<dbReference type="Gene3D" id="3.40.50.1240">
    <property type="entry name" value="Phosphoglycerate mutase-like"/>
    <property type="match status" value="1"/>
</dbReference>
<comment type="subcellular location">
    <subcellularLocation>
        <location evidence="1">Membrane</location>
    </subcellularLocation>
</comment>
<evidence type="ECO:0000313" key="6">
    <source>
        <dbReference type="Proteomes" id="UP000198779"/>
    </source>
</evidence>
<evidence type="ECO:0008006" key="7">
    <source>
        <dbReference type="Google" id="ProtNLM"/>
    </source>
</evidence>
<dbReference type="GO" id="GO:0016020">
    <property type="term" value="C:membrane"/>
    <property type="evidence" value="ECO:0007669"/>
    <property type="project" value="UniProtKB-SubCell"/>
</dbReference>
<evidence type="ECO:0000256" key="2">
    <source>
        <dbReference type="ARBA" id="ARBA00022729"/>
    </source>
</evidence>
<dbReference type="EMBL" id="FNCQ01000010">
    <property type="protein sequence ID" value="SDG82735.1"/>
    <property type="molecule type" value="Genomic_DNA"/>
</dbReference>
<sequence length="429" mass="49792">MKKILTILLLGSTLTITAQTAREEIKVNPWLAGSNYLDYDRQLPDFNYTKAPKGYVPFYFTHYGRHGSRWLIGKDDYERVLRPLRKANEQGKLTVEGKKALQLLETFNKTTNKRLGDLTTVGERQHHGIGKRIAQHFPEIFLTKNLAIDARSTVVTRCILSMVAECEELMAANPTARIHNDVSESLQYYLNQGHEGKVKEANRHIDWSKLNEFSDSKTHPERLMKVLFNDEKWAADSIRQGSLMRNLYEMVINMQSHEDGPNMLYLFTEEERYDQWCIANASWYVRYANSPMTDNKMPFSQYNLLRNIIETADTCVALGKPQATMRFGHEVCVMPLACLMELGNSNASIDDLNELDKKWQNYKIFPMACNIQLIFYKPKKGNGDILVKALLNEREVTLPVAATETPFYYKWNDLRQYWTNKLDKFKEEK</sequence>
<evidence type="ECO:0000256" key="1">
    <source>
        <dbReference type="ARBA" id="ARBA00004370"/>
    </source>
</evidence>
<reference evidence="6" key="1">
    <citation type="submission" date="2016-10" db="EMBL/GenBank/DDBJ databases">
        <authorList>
            <person name="Varghese N."/>
            <person name="Submissions S."/>
        </authorList>
    </citation>
    <scope>NUCLEOTIDE SEQUENCE [LARGE SCALE GENOMIC DNA]</scope>
    <source>
        <strain evidence="6">BP1-148</strain>
    </source>
</reference>
<dbReference type="PANTHER" id="PTHR20963">
    <property type="entry name" value="MULTIPLE INOSITOL POLYPHOSPHATE PHOSPHATASE-RELATED"/>
    <property type="match status" value="1"/>
</dbReference>
<keyword evidence="6" id="KW-1185">Reference proteome</keyword>
<protein>
    <recommendedName>
        <fullName evidence="7">Histidine phosphatase superfamily (Branch 2)</fullName>
    </recommendedName>
</protein>
<dbReference type="RefSeq" id="WP_091817975.1">
    <property type="nucleotide sequence ID" value="NZ_FNCQ01000010.1"/>
</dbReference>
<keyword evidence="3" id="KW-0472">Membrane</keyword>
<dbReference type="InterPro" id="IPR029033">
    <property type="entry name" value="His_PPase_superfam"/>
</dbReference>
<feature type="signal peptide" evidence="4">
    <location>
        <begin position="1"/>
        <end position="18"/>
    </location>
</feature>
<dbReference type="AlphaFoldDB" id="A0A1G7XEP1"/>
<evidence type="ECO:0000256" key="4">
    <source>
        <dbReference type="SAM" id="SignalP"/>
    </source>
</evidence>
<gene>
    <name evidence="5" type="ORF">SAMN04487901_11077</name>
</gene>
<proteinExistence type="predicted"/>
<evidence type="ECO:0000313" key="5">
    <source>
        <dbReference type="EMBL" id="SDG82735.1"/>
    </source>
</evidence>
<name>A0A1G7XEP1_9BACT</name>
<evidence type="ECO:0000256" key="3">
    <source>
        <dbReference type="ARBA" id="ARBA00023136"/>
    </source>
</evidence>
<dbReference type="SUPFAM" id="SSF53254">
    <property type="entry name" value="Phosphoglycerate mutase-like"/>
    <property type="match status" value="1"/>
</dbReference>
<dbReference type="STRING" id="645274.SAMN04487901_11077"/>
<keyword evidence="2 4" id="KW-0732">Signal</keyword>